<dbReference type="Pfam" id="PF02668">
    <property type="entry name" value="TauD"/>
    <property type="match status" value="1"/>
</dbReference>
<dbReference type="GO" id="GO:0016706">
    <property type="term" value="F:2-oxoglutarate-dependent dioxygenase activity"/>
    <property type="evidence" value="ECO:0007669"/>
    <property type="project" value="UniProtKB-ARBA"/>
</dbReference>
<evidence type="ECO:0000259" key="2">
    <source>
        <dbReference type="Pfam" id="PF02668"/>
    </source>
</evidence>
<gene>
    <name evidence="3" type="ORF">FHX61_000076</name>
</gene>
<dbReference type="EMBL" id="JACHWF010000001">
    <property type="protein sequence ID" value="MBB3005460.1"/>
    <property type="molecule type" value="Genomic_DNA"/>
</dbReference>
<organism evidence="3 4">
    <name type="scientific">Cupriavidus alkaliphilus</name>
    <dbReference type="NCBI Taxonomy" id="942866"/>
    <lineage>
        <taxon>Bacteria</taxon>
        <taxon>Pseudomonadati</taxon>
        <taxon>Pseudomonadota</taxon>
        <taxon>Betaproteobacteria</taxon>
        <taxon>Burkholderiales</taxon>
        <taxon>Burkholderiaceae</taxon>
        <taxon>Cupriavidus</taxon>
    </lineage>
</organism>
<reference evidence="3 4" key="1">
    <citation type="submission" date="2020-08" db="EMBL/GenBank/DDBJ databases">
        <title>Genomic Encyclopedia of Type Strains, Phase IV (KMG-V): Genome sequencing to study the core and pangenomes of soil and plant-associated prokaryotes.</title>
        <authorList>
            <person name="Whitman W."/>
        </authorList>
    </citation>
    <scope>NUCLEOTIDE SEQUENCE [LARGE SCALE GENOMIC DNA]</scope>
    <source>
        <strain evidence="3 4">SLV-2362</strain>
    </source>
</reference>
<protein>
    <recommendedName>
        <fullName evidence="2">TauD/TfdA-like domain-containing protein</fullName>
    </recommendedName>
</protein>
<keyword evidence="4" id="KW-1185">Reference proteome</keyword>
<keyword evidence="1" id="KW-0560">Oxidoreductase</keyword>
<evidence type="ECO:0000256" key="1">
    <source>
        <dbReference type="ARBA" id="ARBA00023002"/>
    </source>
</evidence>
<evidence type="ECO:0000313" key="3">
    <source>
        <dbReference type="EMBL" id="MBB3005460.1"/>
    </source>
</evidence>
<sequence length="332" mass="37657">MYRELSVAFSFTDEERVRITEALTAIRVSPYKAYPAFRNIIRRLISEDIGLQRFHNAISWFGAQSSYDQPFFFAENCPIDADLPEFSNEDPVVEKYAKKKTFVAEGFLQIFADLSGQHPISYMNVNDGDVFQDIFPKESLKHTQSQKALGPINFHKDLANHFVRPDYVNILGLRSHEANEICTTFVSNRDVLENVSATTRDVLRQTEFYTPFDDLTTSENRVDVGRAPNHPILSGDADIRFFENRTEGLTARAKAAVAELLEVAHAHKAKVLMRPGDFVSIANNLSLHGKEIHRVASEEQKAKRWSIKTVNVQSIAPHVRRLVEGTDYLVNG</sequence>
<comment type="caution">
    <text evidence="3">The sequence shown here is derived from an EMBL/GenBank/DDBJ whole genome shotgun (WGS) entry which is preliminary data.</text>
</comment>
<feature type="domain" description="TauD/TfdA-like" evidence="2">
    <location>
        <begin position="116"/>
        <end position="291"/>
    </location>
</feature>
<accession>A0A7W4YN91</accession>
<dbReference type="Proteomes" id="UP000578036">
    <property type="component" value="Unassembled WGS sequence"/>
</dbReference>
<dbReference type="RefSeq" id="WP_183298334.1">
    <property type="nucleotide sequence ID" value="NZ_JACHWF010000001.1"/>
</dbReference>
<proteinExistence type="predicted"/>
<name>A0A7W4YN91_9BURK</name>
<dbReference type="InterPro" id="IPR042098">
    <property type="entry name" value="TauD-like_sf"/>
</dbReference>
<dbReference type="SUPFAM" id="SSF51197">
    <property type="entry name" value="Clavaminate synthase-like"/>
    <property type="match status" value="1"/>
</dbReference>
<evidence type="ECO:0000313" key="4">
    <source>
        <dbReference type="Proteomes" id="UP000578036"/>
    </source>
</evidence>
<dbReference type="Gene3D" id="3.60.130.10">
    <property type="entry name" value="Clavaminate synthase-like"/>
    <property type="match status" value="1"/>
</dbReference>
<dbReference type="InterPro" id="IPR003819">
    <property type="entry name" value="TauD/TfdA-like"/>
</dbReference>
<dbReference type="AlphaFoldDB" id="A0A7W4YN91"/>